<dbReference type="Proteomes" id="UP000005952">
    <property type="component" value="Chromosome"/>
</dbReference>
<dbReference type="EMBL" id="CP005587">
    <property type="protein sequence ID" value="AGK57766.1"/>
    <property type="molecule type" value="Genomic_DNA"/>
</dbReference>
<gene>
    <name evidence="2" type="ORF">HYPDE_30458</name>
</gene>
<feature type="compositionally biased region" description="Basic and acidic residues" evidence="1">
    <location>
        <begin position="23"/>
        <end position="39"/>
    </location>
</feature>
<accession>N0BB53</accession>
<feature type="region of interest" description="Disordered" evidence="1">
    <location>
        <begin position="18"/>
        <end position="40"/>
    </location>
</feature>
<evidence type="ECO:0000313" key="3">
    <source>
        <dbReference type="Proteomes" id="UP000005952"/>
    </source>
</evidence>
<keyword evidence="3" id="KW-1185">Reference proteome</keyword>
<feature type="compositionally biased region" description="Polar residues" evidence="1">
    <location>
        <begin position="92"/>
        <end position="115"/>
    </location>
</feature>
<protein>
    <submittedName>
        <fullName evidence="2">Uncharacterized protein</fullName>
    </submittedName>
</protein>
<sequence>MAFRFELSRFSTRVASLRRKAPIRPEKGRSGTHQEKTLGDDVQNASRLHLLGNATQAPDQPPTGAESALIQDLADPARVPAARNMGAAPRPSRSTLAISWSTTTGLSPQHQGIMA</sequence>
<dbReference type="AlphaFoldDB" id="N0BB53"/>
<dbReference type="STRING" id="670307.HYPDE_30458"/>
<reference evidence="2 3" key="1">
    <citation type="journal article" date="2013" name="Genome Announc.">
        <title>Genome sequences for three denitrifying bacterial strains isolated from a uranium- and nitrate-contaminated subsurface environment.</title>
        <authorList>
            <person name="Venkatramanan R."/>
            <person name="Prakash O."/>
            <person name="Woyke T."/>
            <person name="Chain P."/>
            <person name="Goodwin L.A."/>
            <person name="Watson D."/>
            <person name="Brooks S."/>
            <person name="Kostka J.E."/>
            <person name="Green S.J."/>
        </authorList>
    </citation>
    <scope>NUCLEOTIDE SEQUENCE [LARGE SCALE GENOMIC DNA]</scope>
    <source>
        <strain evidence="2 3">1NES1</strain>
    </source>
</reference>
<proteinExistence type="predicted"/>
<organism evidence="2 3">
    <name type="scientific">Hyphomicrobium denitrificans 1NES1</name>
    <dbReference type="NCBI Taxonomy" id="670307"/>
    <lineage>
        <taxon>Bacteria</taxon>
        <taxon>Pseudomonadati</taxon>
        <taxon>Pseudomonadota</taxon>
        <taxon>Alphaproteobacteria</taxon>
        <taxon>Hyphomicrobiales</taxon>
        <taxon>Hyphomicrobiaceae</taxon>
        <taxon>Hyphomicrobium</taxon>
    </lineage>
</organism>
<evidence type="ECO:0000313" key="2">
    <source>
        <dbReference type="EMBL" id="AGK57766.1"/>
    </source>
</evidence>
<name>N0BB53_9HYPH</name>
<dbReference type="HOGENOM" id="CLU_2105653_0_0_5"/>
<dbReference type="KEGG" id="hdt:HYPDE_30458"/>
<evidence type="ECO:0000256" key="1">
    <source>
        <dbReference type="SAM" id="MobiDB-lite"/>
    </source>
</evidence>
<feature type="region of interest" description="Disordered" evidence="1">
    <location>
        <begin position="83"/>
        <end position="115"/>
    </location>
</feature>